<dbReference type="InterPro" id="IPR032807">
    <property type="entry name" value="GNVR"/>
</dbReference>
<comment type="caution">
    <text evidence="9">The sequence shown here is derived from an EMBL/GenBank/DDBJ whole genome shotgun (WGS) entry which is preliminary data.</text>
</comment>
<gene>
    <name evidence="9" type="ORF">O0V09_13295</name>
</gene>
<dbReference type="Proteomes" id="UP001069090">
    <property type="component" value="Unassembled WGS sequence"/>
</dbReference>
<evidence type="ECO:0000256" key="2">
    <source>
        <dbReference type="ARBA" id="ARBA00022475"/>
    </source>
</evidence>
<accession>A0A9J6RNR4</accession>
<evidence type="ECO:0000256" key="3">
    <source>
        <dbReference type="ARBA" id="ARBA00022692"/>
    </source>
</evidence>
<evidence type="ECO:0000256" key="4">
    <source>
        <dbReference type="ARBA" id="ARBA00022989"/>
    </source>
</evidence>
<evidence type="ECO:0000256" key="6">
    <source>
        <dbReference type="SAM" id="Phobius"/>
    </source>
</evidence>
<protein>
    <submittedName>
        <fullName evidence="9">Wzz/FepE/Etk N-terminal domain-containing protein</fullName>
    </submittedName>
</protein>
<feature type="domain" description="Polysaccharide chain length determinant N-terminal" evidence="7">
    <location>
        <begin position="31"/>
        <end position="133"/>
    </location>
</feature>
<organism evidence="9 10">
    <name type="scientific">Dasania phycosphaerae</name>
    <dbReference type="NCBI Taxonomy" id="2950436"/>
    <lineage>
        <taxon>Bacteria</taxon>
        <taxon>Pseudomonadati</taxon>
        <taxon>Pseudomonadota</taxon>
        <taxon>Gammaproteobacteria</taxon>
        <taxon>Cellvibrionales</taxon>
        <taxon>Spongiibacteraceae</taxon>
        <taxon>Dasania</taxon>
    </lineage>
</organism>
<dbReference type="Pfam" id="PF02706">
    <property type="entry name" value="Wzz"/>
    <property type="match status" value="1"/>
</dbReference>
<dbReference type="RefSeq" id="WP_258332345.1">
    <property type="nucleotide sequence ID" value="NZ_JAPTGG010000011.1"/>
</dbReference>
<keyword evidence="3 6" id="KW-0812">Transmembrane</keyword>
<dbReference type="PANTHER" id="PTHR32309:SF13">
    <property type="entry name" value="FERRIC ENTEROBACTIN TRANSPORT PROTEIN FEPE"/>
    <property type="match status" value="1"/>
</dbReference>
<evidence type="ECO:0000256" key="1">
    <source>
        <dbReference type="ARBA" id="ARBA00004651"/>
    </source>
</evidence>
<sequence>MTTKENNRPPSSPQNLQPIYLMQPDNHSYDDEIDLRELWVAVWQGKMTIIAITCIFAVASVIFAIMQPNLYKSEALLAPAAESQGQGLSALAGQFGSLASLAGINLKNGSSDQTAIALEILKSRTFIKEFIQKHEILPTLMATKGWNQKNDQLIFDNKIYNSQTKTWLREVTPPKQAKPSDFEAYNAFSKILHVSQDKTSGLVTIGILFYSPSTAKQWVDWLIEDLNSYMRRQDYNEATLTLAYLNEQLKSTAIAGMQNIFYQLIEEQTKTIMLSKVRQDYILKTIDQAISPEEKAKPKRALICVLGTLLGGMLSITIVLTRHFCRKH</sequence>
<name>A0A9J6RNR4_9GAMM</name>
<keyword evidence="2" id="KW-1003">Cell membrane</keyword>
<keyword evidence="10" id="KW-1185">Reference proteome</keyword>
<evidence type="ECO:0000313" key="10">
    <source>
        <dbReference type="Proteomes" id="UP001069090"/>
    </source>
</evidence>
<feature type="transmembrane region" description="Helical" evidence="6">
    <location>
        <begin position="47"/>
        <end position="66"/>
    </location>
</feature>
<feature type="domain" description="Tyrosine-protein kinase G-rich" evidence="8">
    <location>
        <begin position="258"/>
        <end position="323"/>
    </location>
</feature>
<dbReference type="InterPro" id="IPR050445">
    <property type="entry name" value="Bact_polysacc_biosynth/exp"/>
</dbReference>
<evidence type="ECO:0000259" key="7">
    <source>
        <dbReference type="Pfam" id="PF02706"/>
    </source>
</evidence>
<keyword evidence="5 6" id="KW-0472">Membrane</keyword>
<comment type="subcellular location">
    <subcellularLocation>
        <location evidence="1">Cell membrane</location>
        <topology evidence="1">Multi-pass membrane protein</topology>
    </subcellularLocation>
</comment>
<dbReference type="GO" id="GO:0004713">
    <property type="term" value="F:protein tyrosine kinase activity"/>
    <property type="evidence" value="ECO:0007669"/>
    <property type="project" value="TreeGrafter"/>
</dbReference>
<evidence type="ECO:0000313" key="9">
    <source>
        <dbReference type="EMBL" id="MCZ0866179.1"/>
    </source>
</evidence>
<dbReference type="PANTHER" id="PTHR32309">
    <property type="entry name" value="TYROSINE-PROTEIN KINASE"/>
    <property type="match status" value="1"/>
</dbReference>
<keyword evidence="4 6" id="KW-1133">Transmembrane helix</keyword>
<dbReference type="InterPro" id="IPR003856">
    <property type="entry name" value="LPS_length_determ_N"/>
</dbReference>
<proteinExistence type="predicted"/>
<dbReference type="EMBL" id="JAPTGG010000011">
    <property type="protein sequence ID" value="MCZ0866179.1"/>
    <property type="molecule type" value="Genomic_DNA"/>
</dbReference>
<evidence type="ECO:0000259" key="8">
    <source>
        <dbReference type="Pfam" id="PF13807"/>
    </source>
</evidence>
<evidence type="ECO:0000256" key="5">
    <source>
        <dbReference type="ARBA" id="ARBA00023136"/>
    </source>
</evidence>
<reference evidence="9 10" key="1">
    <citation type="submission" date="2022-12" db="EMBL/GenBank/DDBJ databases">
        <title>Dasania phycosphaerae sp. nov., isolated from particulate material of the south coast of Korea.</title>
        <authorList>
            <person name="Jiang Y."/>
        </authorList>
    </citation>
    <scope>NUCLEOTIDE SEQUENCE [LARGE SCALE GENOMIC DNA]</scope>
    <source>
        <strain evidence="9 10">GY-19</strain>
    </source>
</reference>
<feature type="transmembrane region" description="Helical" evidence="6">
    <location>
        <begin position="301"/>
        <end position="320"/>
    </location>
</feature>
<dbReference type="AlphaFoldDB" id="A0A9J6RNR4"/>
<dbReference type="Pfam" id="PF13807">
    <property type="entry name" value="GNVR"/>
    <property type="match status" value="1"/>
</dbReference>
<dbReference type="GO" id="GO:0005886">
    <property type="term" value="C:plasma membrane"/>
    <property type="evidence" value="ECO:0007669"/>
    <property type="project" value="UniProtKB-SubCell"/>
</dbReference>